<name>A0A0N0BJY5_9HYME</name>
<dbReference type="SMART" id="SM00184">
    <property type="entry name" value="RING"/>
    <property type="match status" value="1"/>
</dbReference>
<dbReference type="Pfam" id="PF12796">
    <property type="entry name" value="Ank_2"/>
    <property type="match status" value="1"/>
</dbReference>
<dbReference type="SUPFAM" id="SSF57850">
    <property type="entry name" value="RING/U-box"/>
    <property type="match status" value="1"/>
</dbReference>
<dbReference type="GO" id="GO:0070531">
    <property type="term" value="C:BRCA1-A complex"/>
    <property type="evidence" value="ECO:0007669"/>
    <property type="project" value="TreeGrafter"/>
</dbReference>
<dbReference type="Pfam" id="PF00023">
    <property type="entry name" value="Ank"/>
    <property type="match status" value="1"/>
</dbReference>
<dbReference type="InterPro" id="IPR036420">
    <property type="entry name" value="BRCT_dom_sf"/>
</dbReference>
<evidence type="ECO:0000256" key="2">
    <source>
        <dbReference type="ARBA" id="ARBA00022737"/>
    </source>
</evidence>
<evidence type="ECO:0000256" key="5">
    <source>
        <dbReference type="ARBA" id="ARBA00023043"/>
    </source>
</evidence>
<proteinExistence type="predicted"/>
<dbReference type="InterPro" id="IPR036770">
    <property type="entry name" value="Ankyrin_rpt-contain_sf"/>
</dbReference>
<dbReference type="STRING" id="166423.A0A0N0BJY5"/>
<gene>
    <name evidence="9" type="ORF">WN51_11442</name>
</gene>
<evidence type="ECO:0000256" key="7">
    <source>
        <dbReference type="PROSITE-ProRule" id="PRU00175"/>
    </source>
</evidence>
<evidence type="ECO:0000259" key="8">
    <source>
        <dbReference type="PROSITE" id="PS50089"/>
    </source>
</evidence>
<dbReference type="PROSITE" id="PS00518">
    <property type="entry name" value="ZF_RING_1"/>
    <property type="match status" value="1"/>
</dbReference>
<dbReference type="Gene3D" id="3.40.50.10190">
    <property type="entry name" value="BRCT domain"/>
    <property type="match status" value="2"/>
</dbReference>
<keyword evidence="10" id="KW-1185">Reference proteome</keyword>
<keyword evidence="5 6" id="KW-0040">ANK repeat</keyword>
<dbReference type="GO" id="GO:0085020">
    <property type="term" value="P:protein K6-linked ubiquitination"/>
    <property type="evidence" value="ECO:0007669"/>
    <property type="project" value="TreeGrafter"/>
</dbReference>
<dbReference type="GO" id="GO:0004842">
    <property type="term" value="F:ubiquitin-protein transferase activity"/>
    <property type="evidence" value="ECO:0007669"/>
    <property type="project" value="TreeGrafter"/>
</dbReference>
<dbReference type="GO" id="GO:0008270">
    <property type="term" value="F:zinc ion binding"/>
    <property type="evidence" value="ECO:0007669"/>
    <property type="project" value="UniProtKB-KW"/>
</dbReference>
<keyword evidence="4" id="KW-0862">Zinc</keyword>
<dbReference type="SUPFAM" id="SSF48403">
    <property type="entry name" value="Ankyrin repeat"/>
    <property type="match status" value="1"/>
</dbReference>
<feature type="repeat" description="ANK" evidence="6">
    <location>
        <begin position="127"/>
        <end position="161"/>
    </location>
</feature>
<dbReference type="PANTHER" id="PTHR24171">
    <property type="entry name" value="ANKYRIN REPEAT DOMAIN-CONTAINING PROTEIN 39-RELATED"/>
    <property type="match status" value="1"/>
</dbReference>
<dbReference type="PANTHER" id="PTHR24171:SF8">
    <property type="entry name" value="BRCA1-ASSOCIATED RING DOMAIN PROTEIN 1"/>
    <property type="match status" value="1"/>
</dbReference>
<dbReference type="Gene3D" id="3.30.40.10">
    <property type="entry name" value="Zinc/RING finger domain, C3HC4 (zinc finger)"/>
    <property type="match status" value="1"/>
</dbReference>
<evidence type="ECO:0000256" key="3">
    <source>
        <dbReference type="ARBA" id="ARBA00022771"/>
    </source>
</evidence>
<evidence type="ECO:0000313" key="10">
    <source>
        <dbReference type="Proteomes" id="UP000053105"/>
    </source>
</evidence>
<dbReference type="PROSITE" id="PS50088">
    <property type="entry name" value="ANK_REPEAT"/>
    <property type="match status" value="3"/>
</dbReference>
<dbReference type="CDD" id="cd17720">
    <property type="entry name" value="BRCT_Bard1_rpt2"/>
    <property type="match status" value="1"/>
</dbReference>
<protein>
    <submittedName>
        <fullName evidence="9">BRCA1-associated RING domain protein 1</fullName>
    </submittedName>
</protein>
<dbReference type="InterPro" id="IPR002110">
    <property type="entry name" value="Ankyrin_rpt"/>
</dbReference>
<dbReference type="PROSITE" id="PS50297">
    <property type="entry name" value="ANK_REP_REGION"/>
    <property type="match status" value="2"/>
</dbReference>
<feature type="domain" description="RING-type" evidence="8">
    <location>
        <begin position="21"/>
        <end position="56"/>
    </location>
</feature>
<dbReference type="InterPro" id="IPR001841">
    <property type="entry name" value="Znf_RING"/>
</dbReference>
<dbReference type="InterPro" id="IPR013083">
    <property type="entry name" value="Znf_RING/FYVE/PHD"/>
</dbReference>
<feature type="repeat" description="ANK" evidence="6">
    <location>
        <begin position="162"/>
        <end position="194"/>
    </location>
</feature>
<organism evidence="9 10">
    <name type="scientific">Melipona quadrifasciata</name>
    <dbReference type="NCBI Taxonomy" id="166423"/>
    <lineage>
        <taxon>Eukaryota</taxon>
        <taxon>Metazoa</taxon>
        <taxon>Ecdysozoa</taxon>
        <taxon>Arthropoda</taxon>
        <taxon>Hexapoda</taxon>
        <taxon>Insecta</taxon>
        <taxon>Pterygota</taxon>
        <taxon>Neoptera</taxon>
        <taxon>Endopterygota</taxon>
        <taxon>Hymenoptera</taxon>
        <taxon>Apocrita</taxon>
        <taxon>Aculeata</taxon>
        <taxon>Apoidea</taxon>
        <taxon>Anthophila</taxon>
        <taxon>Apidae</taxon>
        <taxon>Melipona</taxon>
    </lineage>
</organism>
<reference evidence="9 10" key="1">
    <citation type="submission" date="2015-07" db="EMBL/GenBank/DDBJ databases">
        <title>The genome of Melipona quadrifasciata.</title>
        <authorList>
            <person name="Pan H."/>
            <person name="Kapheim K."/>
        </authorList>
    </citation>
    <scope>NUCLEOTIDE SEQUENCE [LARGE SCALE GENOMIC DNA]</scope>
    <source>
        <strain evidence="9">0111107301</strain>
        <tissue evidence="9">Whole body</tissue>
    </source>
</reference>
<keyword evidence="2" id="KW-0677">Repeat</keyword>
<dbReference type="Pfam" id="PF00533">
    <property type="entry name" value="BRCT"/>
    <property type="match status" value="1"/>
</dbReference>
<keyword evidence="1" id="KW-0479">Metal-binding</keyword>
<keyword evidence="3 7" id="KW-0863">Zinc-finger</keyword>
<dbReference type="PROSITE" id="PS50089">
    <property type="entry name" value="ZF_RING_2"/>
    <property type="match status" value="1"/>
</dbReference>
<evidence type="ECO:0000256" key="4">
    <source>
        <dbReference type="ARBA" id="ARBA00022833"/>
    </source>
</evidence>
<evidence type="ECO:0000256" key="1">
    <source>
        <dbReference type="ARBA" id="ARBA00022723"/>
    </source>
</evidence>
<evidence type="ECO:0000313" key="9">
    <source>
        <dbReference type="EMBL" id="KOX79831.1"/>
    </source>
</evidence>
<evidence type="ECO:0000256" key="6">
    <source>
        <dbReference type="PROSITE-ProRule" id="PRU00023"/>
    </source>
</evidence>
<feature type="repeat" description="ANK" evidence="6">
    <location>
        <begin position="195"/>
        <end position="227"/>
    </location>
</feature>
<dbReference type="Proteomes" id="UP000053105">
    <property type="component" value="Unassembled WGS sequence"/>
</dbReference>
<dbReference type="InterPro" id="IPR001357">
    <property type="entry name" value="BRCT_dom"/>
</dbReference>
<dbReference type="SMART" id="SM00248">
    <property type="entry name" value="ANK"/>
    <property type="match status" value="3"/>
</dbReference>
<dbReference type="EMBL" id="KQ435710">
    <property type="protein sequence ID" value="KOX79831.1"/>
    <property type="molecule type" value="Genomic_DNA"/>
</dbReference>
<accession>A0A0N0BJY5</accession>
<dbReference type="GO" id="GO:0031436">
    <property type="term" value="C:BRCA1-BARD1 complex"/>
    <property type="evidence" value="ECO:0007669"/>
    <property type="project" value="TreeGrafter"/>
</dbReference>
<dbReference type="InterPro" id="IPR017907">
    <property type="entry name" value="Znf_RING_CS"/>
</dbReference>
<dbReference type="OrthoDB" id="2384350at2759"/>
<dbReference type="SUPFAM" id="SSF52113">
    <property type="entry name" value="BRCT domain"/>
    <property type="match status" value="2"/>
</dbReference>
<dbReference type="AlphaFoldDB" id="A0A0N0BJY5"/>
<sequence>MNTSWKNTRDALKNFANVLKCNKCGNKPINATRYTNCGHFFCKQCVGSDSICKICKTPVQPIETCSDHLIESLVSHCNVIAEIIQERDLWNSARNSNAIQLPTITKNTTSCTKYHIPKKNINKLNNKGETQLHTACLKGGIQEDYIKVLLAAGANPNTKDYSGWTPLQEVVSFGYTNICRLLLECGALPNTPGEGNRTALHEAAKENRLSEAKLLLEYSASKDVYDSSGKKPIDYCVPYTEMWNILKDENELDNASKQDLNYTLNKSFTTTKTFNTVVIYASYLKEENKKYLNEIASKNEIKVVPTFQLSVTHVIVEANNANVVQLSYDVMIALLRGTWLLNTEWIQLGMDIGDILKEDLEIFEVSGAPIKGIPKKARESAQNQLTKDALLALIQEGGGTVLKREPNPEDIKDKIQFIPFHIASEPTHPLYKCTHYIIYKPEKDEPIVKYNMPHIKTLPLIWLIECIEKFTLVDPSQLGLLI</sequence>
<dbReference type="Gene3D" id="1.25.40.20">
    <property type="entry name" value="Ankyrin repeat-containing domain"/>
    <property type="match status" value="1"/>
</dbReference>